<feature type="compositionally biased region" description="Polar residues" evidence="1">
    <location>
        <begin position="11"/>
        <end position="27"/>
    </location>
</feature>
<gene>
    <name evidence="2" type="ORF">AMON00008_LOCUS36011</name>
</gene>
<proteinExistence type="predicted"/>
<organism evidence="2">
    <name type="scientific">Alexandrium monilatum</name>
    <dbReference type="NCBI Taxonomy" id="311494"/>
    <lineage>
        <taxon>Eukaryota</taxon>
        <taxon>Sar</taxon>
        <taxon>Alveolata</taxon>
        <taxon>Dinophyceae</taxon>
        <taxon>Gonyaulacales</taxon>
        <taxon>Pyrocystaceae</taxon>
        <taxon>Alexandrium</taxon>
    </lineage>
</organism>
<evidence type="ECO:0000313" key="2">
    <source>
        <dbReference type="EMBL" id="CAE4615666.1"/>
    </source>
</evidence>
<feature type="compositionally biased region" description="Basic and acidic residues" evidence="1">
    <location>
        <begin position="31"/>
        <end position="42"/>
    </location>
</feature>
<evidence type="ECO:0000256" key="1">
    <source>
        <dbReference type="SAM" id="MobiDB-lite"/>
    </source>
</evidence>
<feature type="region of interest" description="Disordered" evidence="1">
    <location>
        <begin position="1"/>
        <end position="43"/>
    </location>
</feature>
<dbReference type="EMBL" id="HBNR01051452">
    <property type="protein sequence ID" value="CAE4615666.1"/>
    <property type="molecule type" value="Transcribed_RNA"/>
</dbReference>
<accession>A0A7S4RLL0</accession>
<dbReference type="AlphaFoldDB" id="A0A7S4RLL0"/>
<name>A0A7S4RLL0_9DINO</name>
<protein>
    <submittedName>
        <fullName evidence="2">Uncharacterized protein</fullName>
    </submittedName>
</protein>
<reference evidence="2" key="1">
    <citation type="submission" date="2021-01" db="EMBL/GenBank/DDBJ databases">
        <authorList>
            <person name="Corre E."/>
            <person name="Pelletier E."/>
            <person name="Niang G."/>
            <person name="Scheremetjew M."/>
            <person name="Finn R."/>
            <person name="Kale V."/>
            <person name="Holt S."/>
            <person name="Cochrane G."/>
            <person name="Meng A."/>
            <person name="Brown T."/>
            <person name="Cohen L."/>
        </authorList>
    </citation>
    <scope>NUCLEOTIDE SEQUENCE</scope>
    <source>
        <strain evidence="2">CCMP3105</strain>
    </source>
</reference>
<sequence>MSCQMAGVQKPTPTASDVETMAESSGDSEAEEHSPKSKDHGPRFLSGLQLSHLDWKALSRGQEWRNELLLRGLPQQLCDKNRLEAFLAANGFGKAASRVCIFRGKGGKLGAAVVRATSTDSAARLAKFFHGRQLAGSNTPVAVSYAAGTGPNSLLRVKGNVGEPMRVQSNLCAPLQKQPWRLPAGVRLPPGLENVLRL</sequence>